<keyword evidence="7" id="KW-0675">Receptor</keyword>
<dbReference type="InterPro" id="IPR001425">
    <property type="entry name" value="Arc/bac/fun_rhodopsins"/>
</dbReference>
<dbReference type="AlphaFoldDB" id="S3DJY7"/>
<dbReference type="Proteomes" id="UP000016922">
    <property type="component" value="Unassembled WGS sequence"/>
</dbReference>
<feature type="transmembrane region" description="Helical" evidence="6">
    <location>
        <begin position="101"/>
        <end position="119"/>
    </location>
</feature>
<feature type="transmembrane region" description="Helical" evidence="6">
    <location>
        <begin position="126"/>
        <end position="146"/>
    </location>
</feature>
<dbReference type="OMA" id="RWDYGAL"/>
<evidence type="ECO:0000256" key="4">
    <source>
        <dbReference type="ARBA" id="ARBA00022989"/>
    </source>
</evidence>
<dbReference type="SUPFAM" id="SSF81321">
    <property type="entry name" value="Family A G protein-coupled receptor-like"/>
    <property type="match status" value="1"/>
</dbReference>
<dbReference type="PANTHER" id="PTHR28286:SF1">
    <property type="entry name" value="30 KDA HEAT SHOCK PROTEIN-RELATED"/>
    <property type="match status" value="1"/>
</dbReference>
<evidence type="ECO:0000313" key="7">
    <source>
        <dbReference type="EMBL" id="EPE32361.1"/>
    </source>
</evidence>
<dbReference type="PANTHER" id="PTHR28286">
    <property type="match status" value="1"/>
</dbReference>
<dbReference type="GO" id="GO:0005783">
    <property type="term" value="C:endoplasmic reticulum"/>
    <property type="evidence" value="ECO:0007669"/>
    <property type="project" value="TreeGrafter"/>
</dbReference>
<feature type="transmembrane region" description="Helical" evidence="6">
    <location>
        <begin position="218"/>
        <end position="240"/>
    </location>
</feature>
<dbReference type="SMART" id="SM01021">
    <property type="entry name" value="Bac_rhodopsin"/>
    <property type="match status" value="1"/>
</dbReference>
<feature type="transmembrane region" description="Helical" evidence="6">
    <location>
        <begin position="28"/>
        <end position="49"/>
    </location>
</feature>
<evidence type="ECO:0000256" key="3">
    <source>
        <dbReference type="ARBA" id="ARBA00022692"/>
    </source>
</evidence>
<evidence type="ECO:0000256" key="6">
    <source>
        <dbReference type="SAM" id="Phobius"/>
    </source>
</evidence>
<dbReference type="EMBL" id="KE145359">
    <property type="protein sequence ID" value="EPE32361.1"/>
    <property type="molecule type" value="Genomic_DNA"/>
</dbReference>
<reference evidence="7 8" key="1">
    <citation type="journal article" date="2013" name="BMC Genomics">
        <title>Genomics-driven discovery of the pneumocandin biosynthetic gene cluster in the fungus Glarea lozoyensis.</title>
        <authorList>
            <person name="Chen L."/>
            <person name="Yue Q."/>
            <person name="Zhang X."/>
            <person name="Xiang M."/>
            <person name="Wang C."/>
            <person name="Li S."/>
            <person name="Che Y."/>
            <person name="Ortiz-Lopez F.J."/>
            <person name="Bills G.F."/>
            <person name="Liu X."/>
            <person name="An Z."/>
        </authorList>
    </citation>
    <scope>NUCLEOTIDE SEQUENCE [LARGE SCALE GENOMIC DNA]</scope>
    <source>
        <strain evidence="8">ATCC 20868 / MF5171</strain>
    </source>
</reference>
<feature type="transmembrane region" description="Helical" evidence="6">
    <location>
        <begin position="152"/>
        <end position="174"/>
    </location>
</feature>
<dbReference type="GO" id="GO:0005886">
    <property type="term" value="C:plasma membrane"/>
    <property type="evidence" value="ECO:0007669"/>
    <property type="project" value="TreeGrafter"/>
</dbReference>
<evidence type="ECO:0000256" key="5">
    <source>
        <dbReference type="ARBA" id="ARBA00023136"/>
    </source>
</evidence>
<dbReference type="Gene3D" id="1.20.1070.10">
    <property type="entry name" value="Rhodopsin 7-helix transmembrane proteins"/>
    <property type="match status" value="1"/>
</dbReference>
<sequence>MLLPRTNDALKINPPPGSHHLSTAGSDWMWAICGIYCFSLLSILALTYFARAGEKIFHYLFTVSFFIGSVAYFAMASDLGSVAVEQRMGDDRSRQIFWGKYVNWFLSWPPLLIAIGLTSGVSWATIVYNILLSWIFVVSYLMGSLTPTVYKWGFFVFGTVALLLLQTSLFLNGLPTSKRLGIHKHYLALSGWFSFILLLYPIAWGLNDGGNEISVTSGVIFSGILDVLTIPVLAPAMLWLSRGWDYKVLNIYFTQYGRVAVQAGEFPEKTTAPVNAPVREETPVEAV</sequence>
<dbReference type="InterPro" id="IPR043476">
    <property type="entry name" value="Yro2-like_7TM"/>
</dbReference>
<dbReference type="eggNOG" id="ENOG502QQVQ">
    <property type="taxonomic scope" value="Eukaryota"/>
</dbReference>
<dbReference type="OrthoDB" id="536545at2759"/>
<dbReference type="Pfam" id="PF01036">
    <property type="entry name" value="Bac_rhodopsin"/>
    <property type="match status" value="1"/>
</dbReference>
<keyword evidence="8" id="KW-1185">Reference proteome</keyword>
<protein>
    <submittedName>
        <fullName evidence="7">Family A G protein-coupled receptor-like protein</fullName>
    </submittedName>
</protein>
<name>S3DJY7_GLAL2</name>
<organism evidence="7 8">
    <name type="scientific">Glarea lozoyensis (strain ATCC 20868 / MF5171)</name>
    <dbReference type="NCBI Taxonomy" id="1116229"/>
    <lineage>
        <taxon>Eukaryota</taxon>
        <taxon>Fungi</taxon>
        <taxon>Dikarya</taxon>
        <taxon>Ascomycota</taxon>
        <taxon>Pezizomycotina</taxon>
        <taxon>Leotiomycetes</taxon>
        <taxon>Helotiales</taxon>
        <taxon>Helotiaceae</taxon>
        <taxon>Glarea</taxon>
    </lineage>
</organism>
<evidence type="ECO:0000256" key="2">
    <source>
        <dbReference type="ARBA" id="ARBA00008130"/>
    </source>
</evidence>
<dbReference type="RefSeq" id="XP_008080373.1">
    <property type="nucleotide sequence ID" value="XM_008082182.1"/>
</dbReference>
<dbReference type="KEGG" id="glz:GLAREA_07494"/>
<dbReference type="CDD" id="cd15239">
    <property type="entry name" value="7tm_YRO2_fungal-like"/>
    <property type="match status" value="1"/>
</dbReference>
<accession>S3DJY7</accession>
<keyword evidence="5 6" id="KW-0472">Membrane</keyword>
<feature type="transmembrane region" description="Helical" evidence="6">
    <location>
        <begin position="56"/>
        <end position="75"/>
    </location>
</feature>
<evidence type="ECO:0000256" key="1">
    <source>
        <dbReference type="ARBA" id="ARBA00004141"/>
    </source>
</evidence>
<comment type="similarity">
    <text evidence="2">Belongs to the archaeal/bacterial/fungal opsin family.</text>
</comment>
<gene>
    <name evidence="7" type="ORF">GLAREA_07494</name>
</gene>
<dbReference type="HOGENOM" id="CLU_054785_2_0_1"/>
<dbReference type="PRINTS" id="PR00251">
    <property type="entry name" value="BACTRLOPSIN"/>
</dbReference>
<evidence type="ECO:0000313" key="8">
    <source>
        <dbReference type="Proteomes" id="UP000016922"/>
    </source>
</evidence>
<keyword evidence="4 6" id="KW-1133">Transmembrane helix</keyword>
<proteinExistence type="inferred from homology"/>
<keyword evidence="3 6" id="KW-0812">Transmembrane</keyword>
<feature type="transmembrane region" description="Helical" evidence="6">
    <location>
        <begin position="186"/>
        <end position="206"/>
    </location>
</feature>
<comment type="subcellular location">
    <subcellularLocation>
        <location evidence="1">Membrane</location>
        <topology evidence="1">Multi-pass membrane protein</topology>
    </subcellularLocation>
</comment>
<dbReference type="GeneID" id="19466547"/>